<dbReference type="PROSITE" id="PS51419">
    <property type="entry name" value="RAB"/>
    <property type="match status" value="1"/>
</dbReference>
<feature type="domain" description="KHA" evidence="3">
    <location>
        <begin position="5"/>
        <end position="86"/>
    </location>
</feature>
<dbReference type="PROSITE" id="PS51490">
    <property type="entry name" value="KHA"/>
    <property type="match status" value="1"/>
</dbReference>
<dbReference type="Gene3D" id="3.40.50.300">
    <property type="entry name" value="P-loop containing nucleotide triphosphate hydrolases"/>
    <property type="match status" value="1"/>
</dbReference>
<dbReference type="PROSITE" id="PS51421">
    <property type="entry name" value="RAS"/>
    <property type="match status" value="1"/>
</dbReference>
<sequence>MSEIRLFIYRNEAGSEGKVMNLKAKDNIARLKKGASKKSGLRAKRLFLASGAEISDVNELQNNDTLYVSQGEPFYKSLGPACGQENFSYVYWDPTIEDAYRQAITVDERLCMLDILDTAGQDDFESLRGQWMMDKDGYVFVYSMDSRISLHELQPFFDLHLQINECRRPLPPIILIANKKDVVDCDPTKCKVSTEEGRRIAQSYNACYIETSALTGENVTAVFETFVREVRRKKVSKPKKSACLIL</sequence>
<dbReference type="Proteomes" id="UP001162029">
    <property type="component" value="Unassembled WGS sequence"/>
</dbReference>
<name>A0AAV0V6X4_9STRA</name>
<dbReference type="SMART" id="SM00175">
    <property type="entry name" value="RAB"/>
    <property type="match status" value="1"/>
</dbReference>
<evidence type="ECO:0000313" key="5">
    <source>
        <dbReference type="Proteomes" id="UP001162029"/>
    </source>
</evidence>
<dbReference type="Pfam" id="PF00071">
    <property type="entry name" value="Ras"/>
    <property type="match status" value="1"/>
</dbReference>
<dbReference type="InterPro" id="IPR021789">
    <property type="entry name" value="KHA_dom"/>
</dbReference>
<dbReference type="InterPro" id="IPR005225">
    <property type="entry name" value="Small_GTP-bd"/>
</dbReference>
<dbReference type="InterPro" id="IPR036572">
    <property type="entry name" value="Doublecortin_dom_sf"/>
</dbReference>
<evidence type="ECO:0000313" key="4">
    <source>
        <dbReference type="EMBL" id="CAI5744937.1"/>
    </source>
</evidence>
<dbReference type="SMART" id="SM00173">
    <property type="entry name" value="RAS"/>
    <property type="match status" value="1"/>
</dbReference>
<dbReference type="SUPFAM" id="SSF89837">
    <property type="entry name" value="Doublecortin (DC)"/>
    <property type="match status" value="1"/>
</dbReference>
<accession>A0AAV0V6X4</accession>
<gene>
    <name evidence="4" type="ORF">PDE001_LOCUS10056</name>
</gene>
<dbReference type="EMBL" id="CANTFM010002224">
    <property type="protein sequence ID" value="CAI5744937.1"/>
    <property type="molecule type" value="Genomic_DNA"/>
</dbReference>
<dbReference type="AlphaFoldDB" id="A0AAV0V6X4"/>
<dbReference type="GO" id="GO:0005525">
    <property type="term" value="F:GTP binding"/>
    <property type="evidence" value="ECO:0007669"/>
    <property type="project" value="UniProtKB-KW"/>
</dbReference>
<evidence type="ECO:0000259" key="3">
    <source>
        <dbReference type="PROSITE" id="PS51490"/>
    </source>
</evidence>
<keyword evidence="5" id="KW-1185">Reference proteome</keyword>
<evidence type="ECO:0000256" key="2">
    <source>
        <dbReference type="ARBA" id="ARBA00023134"/>
    </source>
</evidence>
<dbReference type="InterPro" id="IPR020849">
    <property type="entry name" value="Small_GTPase_Ras-type"/>
</dbReference>
<dbReference type="SUPFAM" id="SSF52540">
    <property type="entry name" value="P-loop containing nucleoside triphosphate hydrolases"/>
    <property type="match status" value="1"/>
</dbReference>
<dbReference type="InterPro" id="IPR027417">
    <property type="entry name" value="P-loop_NTPase"/>
</dbReference>
<dbReference type="PRINTS" id="PR00449">
    <property type="entry name" value="RASTRNSFRMNG"/>
</dbReference>
<dbReference type="GO" id="GO:0003924">
    <property type="term" value="F:GTPase activity"/>
    <property type="evidence" value="ECO:0007669"/>
    <property type="project" value="InterPro"/>
</dbReference>
<proteinExistence type="predicted"/>
<protein>
    <recommendedName>
        <fullName evidence="3">KHA domain-containing protein</fullName>
    </recommendedName>
</protein>
<keyword evidence="1" id="KW-0547">Nucleotide-binding</keyword>
<dbReference type="SMART" id="SM00174">
    <property type="entry name" value="RHO"/>
    <property type="match status" value="1"/>
</dbReference>
<dbReference type="PANTHER" id="PTHR24070">
    <property type="entry name" value="RAS, DI-RAS, AND RHEB FAMILY MEMBERS OF SMALL GTPASE SUPERFAMILY"/>
    <property type="match status" value="1"/>
</dbReference>
<keyword evidence="2" id="KW-0342">GTP-binding</keyword>
<dbReference type="Pfam" id="PF11834">
    <property type="entry name" value="KHA"/>
    <property type="match status" value="1"/>
</dbReference>
<dbReference type="GO" id="GO:0016020">
    <property type="term" value="C:membrane"/>
    <property type="evidence" value="ECO:0007669"/>
    <property type="project" value="InterPro"/>
</dbReference>
<dbReference type="InterPro" id="IPR001806">
    <property type="entry name" value="Small_GTPase"/>
</dbReference>
<dbReference type="GO" id="GO:0035556">
    <property type="term" value="P:intracellular signal transduction"/>
    <property type="evidence" value="ECO:0007669"/>
    <property type="project" value="InterPro"/>
</dbReference>
<dbReference type="NCBIfam" id="TIGR00231">
    <property type="entry name" value="small_GTP"/>
    <property type="match status" value="1"/>
</dbReference>
<evidence type="ECO:0000256" key="1">
    <source>
        <dbReference type="ARBA" id="ARBA00022741"/>
    </source>
</evidence>
<organism evidence="4 5">
    <name type="scientific">Peronospora destructor</name>
    <dbReference type="NCBI Taxonomy" id="86335"/>
    <lineage>
        <taxon>Eukaryota</taxon>
        <taxon>Sar</taxon>
        <taxon>Stramenopiles</taxon>
        <taxon>Oomycota</taxon>
        <taxon>Peronosporomycetes</taxon>
        <taxon>Peronosporales</taxon>
        <taxon>Peronosporaceae</taxon>
        <taxon>Peronospora</taxon>
    </lineage>
</organism>
<comment type="caution">
    <text evidence="4">The sequence shown here is derived from an EMBL/GenBank/DDBJ whole genome shotgun (WGS) entry which is preliminary data.</text>
</comment>
<reference evidence="4" key="1">
    <citation type="submission" date="2022-12" db="EMBL/GenBank/DDBJ databases">
        <authorList>
            <person name="Webb A."/>
        </authorList>
    </citation>
    <scope>NUCLEOTIDE SEQUENCE</scope>
    <source>
        <strain evidence="4">Pd1</strain>
    </source>
</reference>